<evidence type="ECO:0000256" key="4">
    <source>
        <dbReference type="SAM" id="Phobius"/>
    </source>
</evidence>
<accession>A0A5C5R919</accession>
<sequence>MRERIDAITLRRIAPTPVLVVGGSGIGKSSVVRAGLARTLADDAGWDHVVITPGVAPMTALDEAVAALRARSAPHRVLVVDQLEEIWTQGDAAAAHEVLARILTLAGDGTGAGQGDLVVILVLRSDFLDRLLAEPGYAAVSAAGPVVIGPLDREGLRAAITGPADRAAITIAPGFVDLLLDDAEATGDAAGVLPLLSHSLLTTWERSGGAGLTVDAYLETGRLAGAVQQSAEAVYTALDGAERRAMPELLLALINVGEDRVTRRITPVAQLGVDDPVTGAVLNRLVEARLVTVGDDGAQIAHEALVQAWPRLTQWVDDNRARMRLEHRIRVAAEHWAQAGEDDDLLLSAGMLDLVEPLSAERPGRWGEAERRMIARSVRRREERRDRERRQVRKLRAVAISAGALAVVAVLAATMAWIGLASTARARDTATQANNESTSRQLALESRRLRPRDSALAAQLAVAAYRISETVEARSNLLDTLSEPLSARRLIGGPFEVAPAPSGGVAVIRTERRVDLYRVDARGLADRLGSADIDPGELPGSGLQFTPDGTALLVGTGRGVLEIDVRDAANPRVGRTVDVGRPVVRVSMSGDGRTVLASRADASPVLLRRGGAADVPPVEFPRGAYAETQASVALSADARIAAVSAPGQGISLWDVSGPVPVARGTLPLTGASNQAVRMVFHGNSLAAGLRSREAIVVDTSDPAAPALRRTVPGFTSYVNDVEVSADGARLVAASSDGQVRVVPLTGDAPEMVFSGPEPIGLATVAGGVILAAADGGVLRTWPLRDAAIKLGERAVFQIPTHGSDLLVANGGPDTAVGQWRTVSGPALERSGPDIAAPSGDLFSGALALSTDGALAALGTANGRILLADLRDRSRPQLSREAAQALGSIVETIAISPDGRTAIAGGLSTTRVAILDIADPAAPRVVGGIDLNSGAPSVGFLSDRSAVLGTADGDLVRIDLSDRAAPRVVRTTHVFEAAIAALTVSPDRRTLLLSASGGGHLAQIDRLDDREPRVIRFGGPSGSVSGGAFSPDGSRLVLASSSGEVRVLRHRDGAAPELQATLTVDGAILYDARFTADGTMVVASGNSGRLRVWDLDPQKAIEAVCSSGSAPITDEEWDRLALGAGYFDPCD</sequence>
<keyword evidence="4" id="KW-0812">Transmembrane</keyword>
<dbReference type="InterPro" id="IPR001680">
    <property type="entry name" value="WD40_rpt"/>
</dbReference>
<dbReference type="InterPro" id="IPR027417">
    <property type="entry name" value="P-loop_NTPase"/>
</dbReference>
<dbReference type="Gene3D" id="2.130.10.10">
    <property type="entry name" value="YVTN repeat-like/Quinoprotein amine dehydrogenase"/>
    <property type="match status" value="4"/>
</dbReference>
<dbReference type="PANTHER" id="PTHR19857">
    <property type="entry name" value="MITOCHONDRIAL DIVISION PROTEIN 1-RELATED"/>
    <property type="match status" value="1"/>
</dbReference>
<dbReference type="SUPFAM" id="SSF52540">
    <property type="entry name" value="P-loop containing nucleoside triphosphate hydrolases"/>
    <property type="match status" value="1"/>
</dbReference>
<evidence type="ECO:0000256" key="3">
    <source>
        <dbReference type="PROSITE-ProRule" id="PRU00221"/>
    </source>
</evidence>
<feature type="transmembrane region" description="Helical" evidence="4">
    <location>
        <begin position="397"/>
        <end position="420"/>
    </location>
</feature>
<feature type="repeat" description="WD" evidence="3">
    <location>
        <begin position="1061"/>
        <end position="1102"/>
    </location>
</feature>
<keyword evidence="4" id="KW-0472">Membrane</keyword>
<keyword evidence="7" id="KW-1185">Reference proteome</keyword>
<dbReference type="Proteomes" id="UP000317291">
    <property type="component" value="Unassembled WGS sequence"/>
</dbReference>
<keyword evidence="4" id="KW-1133">Transmembrane helix</keyword>
<reference evidence="6 7" key="1">
    <citation type="submission" date="2019-06" db="EMBL/GenBank/DDBJ databases">
        <title>Tsukamurella conjunctivitidis sp. nov., Tsukamurella assacharolytica sp. nov. and Tsukamurella sputae sp. nov. isolated from patients with conjunctivitis, bacteraemia (lymphoma) and respiratory infection (sputum) in Hong Kong.</title>
        <authorList>
            <person name="Teng J.L.L."/>
            <person name="Lee H.H."/>
            <person name="Fong J.Y.H."/>
            <person name="Fok K.M.N."/>
            <person name="Lau S.K.P."/>
            <person name="Woo P.C.Y."/>
        </authorList>
    </citation>
    <scope>NUCLEOTIDE SEQUENCE [LARGE SCALE GENOMIC DNA]</scope>
    <source>
        <strain evidence="6 7">HKU71</strain>
    </source>
</reference>
<dbReference type="Pfam" id="PF00400">
    <property type="entry name" value="WD40"/>
    <property type="match status" value="2"/>
</dbReference>
<dbReference type="SUPFAM" id="SSF50998">
    <property type="entry name" value="Quinoprotein alcohol dehydrogenase-like"/>
    <property type="match status" value="1"/>
</dbReference>
<keyword evidence="1 3" id="KW-0853">WD repeat</keyword>
<dbReference type="InterPro" id="IPR049052">
    <property type="entry name" value="nSTAND1"/>
</dbReference>
<evidence type="ECO:0000259" key="5">
    <source>
        <dbReference type="Pfam" id="PF20703"/>
    </source>
</evidence>
<comment type="caution">
    <text evidence="6">The sequence shown here is derived from an EMBL/GenBank/DDBJ whole genome shotgun (WGS) entry which is preliminary data.</text>
</comment>
<dbReference type="InterPro" id="IPR015943">
    <property type="entry name" value="WD40/YVTN_repeat-like_dom_sf"/>
</dbReference>
<keyword evidence="2" id="KW-0677">Repeat</keyword>
<feature type="domain" description="Novel STAND NTPase 1" evidence="5">
    <location>
        <begin position="9"/>
        <end position="343"/>
    </location>
</feature>
<dbReference type="InterPro" id="IPR051179">
    <property type="entry name" value="WD_repeat_multifunction"/>
</dbReference>
<organism evidence="6 7">
    <name type="scientific">Tsukamurella asaccharolytica</name>
    <dbReference type="NCBI Taxonomy" id="2592067"/>
    <lineage>
        <taxon>Bacteria</taxon>
        <taxon>Bacillati</taxon>
        <taxon>Actinomycetota</taxon>
        <taxon>Actinomycetes</taxon>
        <taxon>Mycobacteriales</taxon>
        <taxon>Tsukamurellaceae</taxon>
        <taxon>Tsukamurella</taxon>
    </lineage>
</organism>
<dbReference type="PROSITE" id="PS50082">
    <property type="entry name" value="WD_REPEATS_2"/>
    <property type="match status" value="1"/>
</dbReference>
<evidence type="ECO:0000256" key="2">
    <source>
        <dbReference type="ARBA" id="ARBA00022737"/>
    </source>
</evidence>
<evidence type="ECO:0000313" key="7">
    <source>
        <dbReference type="Proteomes" id="UP000317291"/>
    </source>
</evidence>
<gene>
    <name evidence="6" type="ORF">FK529_12650</name>
</gene>
<proteinExistence type="predicted"/>
<evidence type="ECO:0000313" key="6">
    <source>
        <dbReference type="EMBL" id="TWS18833.1"/>
    </source>
</evidence>
<dbReference type="InterPro" id="IPR011047">
    <property type="entry name" value="Quinoprotein_ADH-like_sf"/>
</dbReference>
<name>A0A5C5R919_9ACTN</name>
<dbReference type="PANTHER" id="PTHR19857:SF21">
    <property type="entry name" value="ANAPHASE-PROMOTING COMPLEX SUBUNIT 4 WD40 DOMAIN-CONTAINING PROTEIN"/>
    <property type="match status" value="1"/>
</dbReference>
<dbReference type="SUPFAM" id="SSF117289">
    <property type="entry name" value="Nucleoporin domain"/>
    <property type="match status" value="1"/>
</dbReference>
<evidence type="ECO:0000256" key="1">
    <source>
        <dbReference type="ARBA" id="ARBA00022574"/>
    </source>
</evidence>
<dbReference type="Pfam" id="PF20703">
    <property type="entry name" value="nSTAND1"/>
    <property type="match status" value="1"/>
</dbReference>
<dbReference type="OrthoDB" id="134501at2"/>
<protein>
    <recommendedName>
        <fullName evidence="5">Novel STAND NTPase 1 domain-containing protein</fullName>
    </recommendedName>
</protein>
<dbReference type="SMART" id="SM00320">
    <property type="entry name" value="WD40"/>
    <property type="match status" value="4"/>
</dbReference>
<dbReference type="AlphaFoldDB" id="A0A5C5R919"/>
<dbReference type="EMBL" id="VIGW01000006">
    <property type="protein sequence ID" value="TWS18833.1"/>
    <property type="molecule type" value="Genomic_DNA"/>
</dbReference>